<organism evidence="1 2">
    <name type="scientific">Trifolium medium</name>
    <dbReference type="NCBI Taxonomy" id="97028"/>
    <lineage>
        <taxon>Eukaryota</taxon>
        <taxon>Viridiplantae</taxon>
        <taxon>Streptophyta</taxon>
        <taxon>Embryophyta</taxon>
        <taxon>Tracheophyta</taxon>
        <taxon>Spermatophyta</taxon>
        <taxon>Magnoliopsida</taxon>
        <taxon>eudicotyledons</taxon>
        <taxon>Gunneridae</taxon>
        <taxon>Pentapetalae</taxon>
        <taxon>rosids</taxon>
        <taxon>fabids</taxon>
        <taxon>Fabales</taxon>
        <taxon>Fabaceae</taxon>
        <taxon>Papilionoideae</taxon>
        <taxon>50 kb inversion clade</taxon>
        <taxon>NPAAA clade</taxon>
        <taxon>Hologalegina</taxon>
        <taxon>IRL clade</taxon>
        <taxon>Trifolieae</taxon>
        <taxon>Trifolium</taxon>
    </lineage>
</organism>
<name>A0A392T1B0_9FABA</name>
<evidence type="ECO:0000313" key="2">
    <source>
        <dbReference type="Proteomes" id="UP000265520"/>
    </source>
</evidence>
<sequence length="95" mass="10652">LIICLHLPILLGDDDLPVHHFSQHTHTFGGEIQARVNDLNLGQRILPAMLSRLENALTKLLDPFNELCSSGHPPNRLRFALSGSHSRLQLVKLFL</sequence>
<proteinExistence type="predicted"/>
<accession>A0A392T1B0</accession>
<reference evidence="1 2" key="1">
    <citation type="journal article" date="2018" name="Front. Plant Sci.">
        <title>Red Clover (Trifolium pratense) and Zigzag Clover (T. medium) - A Picture of Genomic Similarities and Differences.</title>
        <authorList>
            <person name="Dluhosova J."/>
            <person name="Istvanek J."/>
            <person name="Nedelnik J."/>
            <person name="Repkova J."/>
        </authorList>
    </citation>
    <scope>NUCLEOTIDE SEQUENCE [LARGE SCALE GENOMIC DNA]</scope>
    <source>
        <strain evidence="2">cv. 10/8</strain>
        <tissue evidence="1">Leaf</tissue>
    </source>
</reference>
<evidence type="ECO:0000313" key="1">
    <source>
        <dbReference type="EMBL" id="MCI54888.1"/>
    </source>
</evidence>
<feature type="non-terminal residue" evidence="1">
    <location>
        <position position="1"/>
    </location>
</feature>
<feature type="non-terminal residue" evidence="1">
    <location>
        <position position="95"/>
    </location>
</feature>
<dbReference type="EMBL" id="LXQA010486803">
    <property type="protein sequence ID" value="MCI54888.1"/>
    <property type="molecule type" value="Genomic_DNA"/>
</dbReference>
<dbReference type="AlphaFoldDB" id="A0A392T1B0"/>
<dbReference type="Proteomes" id="UP000265520">
    <property type="component" value="Unassembled WGS sequence"/>
</dbReference>
<keyword evidence="2" id="KW-1185">Reference proteome</keyword>
<comment type="caution">
    <text evidence="1">The sequence shown here is derived from an EMBL/GenBank/DDBJ whole genome shotgun (WGS) entry which is preliminary data.</text>
</comment>
<protein>
    <submittedName>
        <fullName evidence="1">Uncharacterized protein</fullName>
    </submittedName>
</protein>